<evidence type="ECO:0000256" key="9">
    <source>
        <dbReference type="RuleBase" id="RU361175"/>
    </source>
</evidence>
<dbReference type="NCBIfam" id="TIGR03356">
    <property type="entry name" value="BGL"/>
    <property type="match status" value="1"/>
</dbReference>
<dbReference type="PANTHER" id="PTHR10353">
    <property type="entry name" value="GLYCOSYL HYDROLASE"/>
    <property type="match status" value="1"/>
</dbReference>
<evidence type="ECO:0000256" key="6">
    <source>
        <dbReference type="ARBA" id="ARBA00023277"/>
    </source>
</evidence>
<dbReference type="InterPro" id="IPR017853">
    <property type="entry name" value="GH"/>
</dbReference>
<dbReference type="SUPFAM" id="SSF51445">
    <property type="entry name" value="(Trans)glycosidases"/>
    <property type="match status" value="1"/>
</dbReference>
<keyword evidence="4 9" id="KW-0378">Hydrolase</keyword>
<evidence type="ECO:0000256" key="5">
    <source>
        <dbReference type="ARBA" id="ARBA00023001"/>
    </source>
</evidence>
<dbReference type="InterPro" id="IPR001360">
    <property type="entry name" value="Glyco_hydro_1"/>
</dbReference>
<organism evidence="10 11">
    <name type="scientific">Lentisphaera profundi</name>
    <dbReference type="NCBI Taxonomy" id="1658616"/>
    <lineage>
        <taxon>Bacteria</taxon>
        <taxon>Pseudomonadati</taxon>
        <taxon>Lentisphaerota</taxon>
        <taxon>Lentisphaeria</taxon>
        <taxon>Lentisphaerales</taxon>
        <taxon>Lentisphaeraceae</taxon>
        <taxon>Lentisphaera</taxon>
    </lineage>
</organism>
<comment type="similarity">
    <text evidence="2 9">Belongs to the glycosyl hydrolase 1 family.</text>
</comment>
<evidence type="ECO:0000313" key="11">
    <source>
        <dbReference type="Proteomes" id="UP001214250"/>
    </source>
</evidence>
<dbReference type="EMBL" id="CP117811">
    <property type="protein sequence ID" value="WDE96288.1"/>
    <property type="molecule type" value="Genomic_DNA"/>
</dbReference>
<evidence type="ECO:0000256" key="3">
    <source>
        <dbReference type="ARBA" id="ARBA00012744"/>
    </source>
</evidence>
<evidence type="ECO:0000256" key="1">
    <source>
        <dbReference type="ARBA" id="ARBA00000448"/>
    </source>
</evidence>
<keyword evidence="7 9" id="KW-0326">Glycosidase</keyword>
<dbReference type="GO" id="GO:0008422">
    <property type="term" value="F:beta-glucosidase activity"/>
    <property type="evidence" value="ECO:0007669"/>
    <property type="project" value="UniProtKB-EC"/>
</dbReference>
<dbReference type="PANTHER" id="PTHR10353:SF36">
    <property type="entry name" value="LP05116P"/>
    <property type="match status" value="1"/>
</dbReference>
<evidence type="ECO:0000256" key="2">
    <source>
        <dbReference type="ARBA" id="ARBA00010838"/>
    </source>
</evidence>
<dbReference type="Proteomes" id="UP001214250">
    <property type="component" value="Chromosome 1"/>
</dbReference>
<dbReference type="InterPro" id="IPR017736">
    <property type="entry name" value="Glyco_hydro_1_beta-glucosidase"/>
</dbReference>
<dbReference type="PROSITE" id="PS00653">
    <property type="entry name" value="GLYCOSYL_HYDROL_F1_2"/>
    <property type="match status" value="1"/>
</dbReference>
<name>A0ABY7VQ38_9BACT</name>
<dbReference type="Gene3D" id="3.20.20.80">
    <property type="entry name" value="Glycosidases"/>
    <property type="match status" value="1"/>
</dbReference>
<evidence type="ECO:0000256" key="8">
    <source>
        <dbReference type="ARBA" id="ARBA00023326"/>
    </source>
</evidence>
<evidence type="ECO:0000256" key="7">
    <source>
        <dbReference type="ARBA" id="ARBA00023295"/>
    </source>
</evidence>
<keyword evidence="5" id="KW-0136">Cellulose degradation</keyword>
<reference evidence="10 11" key="1">
    <citation type="submission" date="2023-02" db="EMBL/GenBank/DDBJ databases">
        <title>Genome sequence of Lentisphaera profundi SAORIC-696.</title>
        <authorList>
            <person name="Kim e."/>
            <person name="Cho J.-C."/>
            <person name="Choi A."/>
            <person name="Kang I."/>
        </authorList>
    </citation>
    <scope>NUCLEOTIDE SEQUENCE [LARGE SCALE GENOMIC DNA]</scope>
    <source>
        <strain evidence="10 11">SAORIC-696</strain>
    </source>
</reference>
<accession>A0ABY7VQ38</accession>
<dbReference type="EC" id="3.2.1.21" evidence="3 9"/>
<protein>
    <recommendedName>
        <fullName evidence="3 9">Beta-glucosidase</fullName>
        <ecNumber evidence="3 9">3.2.1.21</ecNumber>
    </recommendedName>
</protein>
<proteinExistence type="inferred from homology"/>
<keyword evidence="11" id="KW-1185">Reference proteome</keyword>
<dbReference type="Pfam" id="PF00232">
    <property type="entry name" value="Glyco_hydro_1"/>
    <property type="match status" value="1"/>
</dbReference>
<sequence>MSKAFPENFVWGSATASYQIEGAAKEYGRGMSIWDAFCDTPGKVESGHNGDVACDHYHRFEEDVKMMKELGLQAYRFSIAWSRIQPDGKGEVNQQGIDFYNRLIDCLLEHGIEPWVTLYHWDLPLALQIEHDGWLNKEIVGHFEKYSRICFENFGDRVKNWITLNEPWCAAVLGYGIGAHAPGRISQSEPYISAHNLILSHARAYRVYKNEFAHQNGTIGITNNCDFRYPLTDKPEDVAAAERSMEFFLAWFADPIWKGDYPEVMKERVGERLPKFTEAEKAEVFGSSDFFGLNHYTSMMASEPNENDTLVSDIAGNGGMIDDQQVFLSNDPSWNKTHMQWNIVPEGCRDLLKWIDARYDHPIIYITENGCACDEPDTDAALNDVMRKEFYESYLRESRNAIEAGVDLRGYFAWSLMDNFEWSFGYNRRFGMCRVDYETLERTPKLSARWLSDSIAQNGANI</sequence>
<dbReference type="RefSeq" id="WP_274150362.1">
    <property type="nucleotide sequence ID" value="NZ_CP117811.1"/>
</dbReference>
<keyword evidence="6" id="KW-0119">Carbohydrate metabolism</keyword>
<evidence type="ECO:0000313" key="10">
    <source>
        <dbReference type="EMBL" id="WDE96288.1"/>
    </source>
</evidence>
<comment type="catalytic activity">
    <reaction evidence="1 9">
        <text>Hydrolysis of terminal, non-reducing beta-D-glucosyl residues with release of beta-D-glucose.</text>
        <dbReference type="EC" id="3.2.1.21"/>
    </reaction>
</comment>
<gene>
    <name evidence="10" type="ORF">PQO03_11270</name>
</gene>
<keyword evidence="8" id="KW-0624">Polysaccharide degradation</keyword>
<dbReference type="InterPro" id="IPR033132">
    <property type="entry name" value="GH_1_N_CS"/>
</dbReference>
<evidence type="ECO:0000256" key="4">
    <source>
        <dbReference type="ARBA" id="ARBA00022801"/>
    </source>
</evidence>
<dbReference type="PRINTS" id="PR00131">
    <property type="entry name" value="GLHYDRLASE1"/>
</dbReference>